<evidence type="ECO:0000313" key="1">
    <source>
        <dbReference type="EMBL" id="KWZ76792.1"/>
    </source>
</evidence>
<gene>
    <name evidence="1" type="ORF">HMPREF3213_03693</name>
</gene>
<comment type="caution">
    <text evidence="1">The sequence shown here is derived from an EMBL/GenBank/DDBJ whole genome shotgun (WGS) entry which is preliminary data.</text>
</comment>
<reference evidence="2" key="1">
    <citation type="submission" date="2016-01" db="EMBL/GenBank/DDBJ databases">
        <authorList>
            <person name="Mitreva M."/>
            <person name="Pepin K.H."/>
            <person name="Mihindukulasuriya K.A."/>
            <person name="Fulton R."/>
            <person name="Fronick C."/>
            <person name="O'Laughlin M."/>
            <person name="Miner T."/>
            <person name="Herter B."/>
            <person name="Rosa B.A."/>
            <person name="Cordes M."/>
            <person name="Tomlinson C."/>
            <person name="Wollam A."/>
            <person name="Palsikar V.B."/>
            <person name="Mardis E.R."/>
            <person name="Wilson R.K."/>
        </authorList>
    </citation>
    <scope>NUCLEOTIDE SEQUENCE [LARGE SCALE GENOMIC DNA]</scope>
    <source>
        <strain evidence="2">GED7749B</strain>
    </source>
</reference>
<accession>A0A133KB62</accession>
<proteinExistence type="predicted"/>
<evidence type="ECO:0000313" key="2">
    <source>
        <dbReference type="Proteomes" id="UP000070376"/>
    </source>
</evidence>
<dbReference type="EMBL" id="LRPN01000188">
    <property type="protein sequence ID" value="KWZ76792.1"/>
    <property type="molecule type" value="Genomic_DNA"/>
</dbReference>
<sequence>MRLFTRYHSFRTIDIFNDRERPSEKASENKFLTSGLPTTKEKAWWDIKLHWIMT</sequence>
<dbReference type="AlphaFoldDB" id="A0A133KB62"/>
<name>A0A133KB62_HEYCO</name>
<dbReference type="PATRIC" id="fig|1398.22.peg.3700"/>
<protein>
    <submittedName>
        <fullName evidence="1">Uncharacterized protein</fullName>
    </submittedName>
</protein>
<dbReference type="Proteomes" id="UP000070376">
    <property type="component" value="Unassembled WGS sequence"/>
</dbReference>
<organism evidence="1 2">
    <name type="scientific">Heyndrickxia coagulans</name>
    <name type="common">Weizmannia coagulans</name>
    <dbReference type="NCBI Taxonomy" id="1398"/>
    <lineage>
        <taxon>Bacteria</taxon>
        <taxon>Bacillati</taxon>
        <taxon>Bacillota</taxon>
        <taxon>Bacilli</taxon>
        <taxon>Bacillales</taxon>
        <taxon>Bacillaceae</taxon>
        <taxon>Heyndrickxia</taxon>
    </lineage>
</organism>